<gene>
    <name evidence="2" type="primary">WBGene00283164</name>
</gene>
<feature type="region of interest" description="Disordered" evidence="1">
    <location>
        <begin position="51"/>
        <end position="80"/>
    </location>
</feature>
<evidence type="ECO:0000256" key="1">
    <source>
        <dbReference type="SAM" id="MobiDB-lite"/>
    </source>
</evidence>
<reference evidence="2" key="2">
    <citation type="submission" date="2022-06" db="UniProtKB">
        <authorList>
            <consortium name="EnsemblMetazoa"/>
        </authorList>
    </citation>
    <scope>IDENTIFICATION</scope>
    <source>
        <strain evidence="2">PS312</strain>
    </source>
</reference>
<keyword evidence="3" id="KW-1185">Reference proteome</keyword>
<dbReference type="EnsemblMetazoa" id="PPA44795.1">
    <property type="protein sequence ID" value="PPA44795.1"/>
    <property type="gene ID" value="WBGene00283164"/>
</dbReference>
<dbReference type="Proteomes" id="UP000005239">
    <property type="component" value="Unassembled WGS sequence"/>
</dbReference>
<evidence type="ECO:0000313" key="3">
    <source>
        <dbReference type="Proteomes" id="UP000005239"/>
    </source>
</evidence>
<dbReference type="AlphaFoldDB" id="A0A2A6B4M4"/>
<accession>A0A2A6B4M4</accession>
<organism evidence="2 3">
    <name type="scientific">Pristionchus pacificus</name>
    <name type="common">Parasitic nematode worm</name>
    <dbReference type="NCBI Taxonomy" id="54126"/>
    <lineage>
        <taxon>Eukaryota</taxon>
        <taxon>Metazoa</taxon>
        <taxon>Ecdysozoa</taxon>
        <taxon>Nematoda</taxon>
        <taxon>Chromadorea</taxon>
        <taxon>Rhabditida</taxon>
        <taxon>Rhabditina</taxon>
        <taxon>Diplogasteromorpha</taxon>
        <taxon>Diplogasteroidea</taxon>
        <taxon>Neodiplogasteridae</taxon>
        <taxon>Pristionchus</taxon>
    </lineage>
</organism>
<name>A0A2A6B4M4_PRIPA</name>
<proteinExistence type="predicted"/>
<evidence type="ECO:0000313" key="2">
    <source>
        <dbReference type="EnsemblMetazoa" id="PPA44795.1"/>
    </source>
</evidence>
<sequence length="134" mass="14874">MVSSRIVNWNIANKAVNRTQYDPRGTLNDDDVFRRRFILVLRRRLGQDLECPTTIPDPRRPPQIPVTPRSPPSACPESSIVPSCSAKEAGRVLGDDLLDDGRRADLEKMSGGECTYMYGTGAVATITVDTHPEY</sequence>
<feature type="compositionally biased region" description="Pro residues" evidence="1">
    <location>
        <begin position="61"/>
        <end position="74"/>
    </location>
</feature>
<accession>A0A8R1Z3R4</accession>
<protein>
    <submittedName>
        <fullName evidence="2">Uncharacterized protein</fullName>
    </submittedName>
</protein>
<reference evidence="3" key="1">
    <citation type="journal article" date="2008" name="Nat. Genet.">
        <title>The Pristionchus pacificus genome provides a unique perspective on nematode lifestyle and parasitism.</title>
        <authorList>
            <person name="Dieterich C."/>
            <person name="Clifton S.W."/>
            <person name="Schuster L.N."/>
            <person name="Chinwalla A."/>
            <person name="Delehaunty K."/>
            <person name="Dinkelacker I."/>
            <person name="Fulton L."/>
            <person name="Fulton R."/>
            <person name="Godfrey J."/>
            <person name="Minx P."/>
            <person name="Mitreva M."/>
            <person name="Roeseler W."/>
            <person name="Tian H."/>
            <person name="Witte H."/>
            <person name="Yang S.P."/>
            <person name="Wilson R.K."/>
            <person name="Sommer R.J."/>
        </authorList>
    </citation>
    <scope>NUCLEOTIDE SEQUENCE [LARGE SCALE GENOMIC DNA]</scope>
    <source>
        <strain evidence="3">PS312</strain>
    </source>
</reference>